<dbReference type="EMBL" id="GBXM01040363">
    <property type="protein sequence ID" value="JAH68214.1"/>
    <property type="molecule type" value="Transcribed_RNA"/>
</dbReference>
<organism evidence="2">
    <name type="scientific">Anguilla anguilla</name>
    <name type="common">European freshwater eel</name>
    <name type="synonym">Muraena anguilla</name>
    <dbReference type="NCBI Taxonomy" id="7936"/>
    <lineage>
        <taxon>Eukaryota</taxon>
        <taxon>Metazoa</taxon>
        <taxon>Chordata</taxon>
        <taxon>Craniata</taxon>
        <taxon>Vertebrata</taxon>
        <taxon>Euteleostomi</taxon>
        <taxon>Actinopterygii</taxon>
        <taxon>Neopterygii</taxon>
        <taxon>Teleostei</taxon>
        <taxon>Anguilliformes</taxon>
        <taxon>Anguillidae</taxon>
        <taxon>Anguilla</taxon>
    </lineage>
</organism>
<sequence>MRGRNMSNLKGLYKERQARQTQPKD</sequence>
<protein>
    <submittedName>
        <fullName evidence="2">Uncharacterized protein</fullName>
    </submittedName>
</protein>
<feature type="region of interest" description="Disordered" evidence="1">
    <location>
        <begin position="1"/>
        <end position="25"/>
    </location>
</feature>
<dbReference type="AlphaFoldDB" id="A0A0E9UQR9"/>
<name>A0A0E9UQR9_ANGAN</name>
<reference evidence="2" key="1">
    <citation type="submission" date="2014-11" db="EMBL/GenBank/DDBJ databases">
        <authorList>
            <person name="Amaro Gonzalez C."/>
        </authorList>
    </citation>
    <scope>NUCLEOTIDE SEQUENCE</scope>
</reference>
<evidence type="ECO:0000313" key="2">
    <source>
        <dbReference type="EMBL" id="JAH68214.1"/>
    </source>
</evidence>
<proteinExistence type="predicted"/>
<accession>A0A0E9UQR9</accession>
<reference evidence="2" key="2">
    <citation type="journal article" date="2015" name="Fish Shellfish Immunol.">
        <title>Early steps in the European eel (Anguilla anguilla)-Vibrio vulnificus interaction in the gills: Role of the RtxA13 toxin.</title>
        <authorList>
            <person name="Callol A."/>
            <person name="Pajuelo D."/>
            <person name="Ebbesson L."/>
            <person name="Teles M."/>
            <person name="MacKenzie S."/>
            <person name="Amaro C."/>
        </authorList>
    </citation>
    <scope>NUCLEOTIDE SEQUENCE</scope>
</reference>
<evidence type="ECO:0000256" key="1">
    <source>
        <dbReference type="SAM" id="MobiDB-lite"/>
    </source>
</evidence>
<feature type="compositionally biased region" description="Basic and acidic residues" evidence="1">
    <location>
        <begin position="12"/>
        <end position="25"/>
    </location>
</feature>